<feature type="region of interest" description="Disordered" evidence="1">
    <location>
        <begin position="200"/>
        <end position="226"/>
    </location>
</feature>
<reference evidence="2" key="1">
    <citation type="submission" date="2020-08" db="EMBL/GenBank/DDBJ databases">
        <title>Whole genome shotgun sequence of Actinocatenispora sera NBRC 101916.</title>
        <authorList>
            <person name="Komaki H."/>
            <person name="Tamura T."/>
        </authorList>
    </citation>
    <scope>NUCLEOTIDE SEQUENCE</scope>
    <source>
        <strain evidence="2">NBRC 101916</strain>
    </source>
</reference>
<dbReference type="CDD" id="cd02019">
    <property type="entry name" value="NK"/>
    <property type="match status" value="1"/>
</dbReference>
<evidence type="ECO:0000313" key="3">
    <source>
        <dbReference type="Proteomes" id="UP000680750"/>
    </source>
</evidence>
<evidence type="ECO:0000256" key="1">
    <source>
        <dbReference type="SAM" id="MobiDB-lite"/>
    </source>
</evidence>
<dbReference type="AlphaFoldDB" id="A0A810L7V4"/>
<keyword evidence="3" id="KW-1185">Reference proteome</keyword>
<accession>A0A810L7V4</accession>
<feature type="compositionally biased region" description="Low complexity" evidence="1">
    <location>
        <begin position="217"/>
        <end position="226"/>
    </location>
</feature>
<dbReference type="RefSeq" id="WP_212804708.1">
    <property type="nucleotide sequence ID" value="NZ_AP023354.1"/>
</dbReference>
<dbReference type="InterPro" id="IPR027417">
    <property type="entry name" value="P-loop_NTPase"/>
</dbReference>
<feature type="compositionally biased region" description="Low complexity" evidence="1">
    <location>
        <begin position="243"/>
        <end position="261"/>
    </location>
</feature>
<dbReference type="KEGG" id="aser:Asera_45240"/>
<organism evidence="2 3">
    <name type="scientific">Actinocatenispora sera</name>
    <dbReference type="NCBI Taxonomy" id="390989"/>
    <lineage>
        <taxon>Bacteria</taxon>
        <taxon>Bacillati</taxon>
        <taxon>Actinomycetota</taxon>
        <taxon>Actinomycetes</taxon>
        <taxon>Micromonosporales</taxon>
        <taxon>Micromonosporaceae</taxon>
        <taxon>Actinocatenispora</taxon>
    </lineage>
</organism>
<proteinExistence type="predicted"/>
<protein>
    <submittedName>
        <fullName evidence="2">Uncharacterized protein</fullName>
    </submittedName>
</protein>
<dbReference type="Gene3D" id="3.40.50.300">
    <property type="entry name" value="P-loop containing nucleotide triphosphate hydrolases"/>
    <property type="match status" value="1"/>
</dbReference>
<feature type="region of interest" description="Disordered" evidence="1">
    <location>
        <begin position="243"/>
        <end position="262"/>
    </location>
</feature>
<dbReference type="EMBL" id="AP023354">
    <property type="protein sequence ID" value="BCJ30416.1"/>
    <property type="molecule type" value="Genomic_DNA"/>
</dbReference>
<dbReference type="Proteomes" id="UP000680750">
    <property type="component" value="Chromosome"/>
</dbReference>
<evidence type="ECO:0000313" key="2">
    <source>
        <dbReference type="EMBL" id="BCJ30416.1"/>
    </source>
</evidence>
<name>A0A810L7V4_9ACTN</name>
<gene>
    <name evidence="2" type="ORF">Asera_45240</name>
</gene>
<dbReference type="SUPFAM" id="SSF52540">
    <property type="entry name" value="P-loop containing nucleoside triphosphate hydrolases"/>
    <property type="match status" value="1"/>
</dbReference>
<sequence length="330" mass="34351">MANMVWLGGGCGAGKTTLARRLAYRYDLRLWPVDAYSYAHQRRATIEPGWPVVRAAAGLDFTERWLAPSPHDQLARFLGYAAEQFAMLADDLAALPDRTLTIVEGPQLLPAQVAASGGAALWLIPTPARIRRSRRQRGVAGPADEATQRRVLDTLIDRDVLLAEHLGTQVRAIGGDCVEVDEDADWDRLTDLVAEHFGLPPTPTATGADGIAGRTDGAGSAGAADGAGPVGAADGAGPVGAADGAGPVGAADGAGPVGAADGDTRQRLRQAENAAVLANLTAHRDWIGATKPLAGPFVCECTRLGCAVEARIDIEDYRARADPLVLCGDA</sequence>